<dbReference type="AlphaFoldDB" id="A0A1F2PFA1"/>
<dbReference type="InterPro" id="IPR041286">
    <property type="entry name" value="MBG_2"/>
</dbReference>
<gene>
    <name evidence="4" type="ORF">ACWI_22370</name>
</gene>
<evidence type="ECO:0000313" key="5">
    <source>
        <dbReference type="Proteomes" id="UP000176244"/>
    </source>
</evidence>
<dbReference type="Pfam" id="PF18657">
    <property type="entry name" value="YDG"/>
    <property type="match status" value="1"/>
</dbReference>
<proteinExistence type="predicted"/>
<dbReference type="InterPro" id="IPR041248">
    <property type="entry name" value="YDG"/>
</dbReference>
<dbReference type="EMBL" id="LKEU01000033">
    <property type="protein sequence ID" value="OFV70037.1"/>
    <property type="molecule type" value="Genomic_DNA"/>
</dbReference>
<feature type="domain" description="MBG" evidence="3">
    <location>
        <begin position="338"/>
        <end position="412"/>
    </location>
</feature>
<keyword evidence="1" id="KW-1133">Transmembrane helix</keyword>
<protein>
    <recommendedName>
        <fullName evidence="6">MBG domain-containing protein</fullName>
    </recommendedName>
</protein>
<dbReference type="RefSeq" id="WP_070371528.1">
    <property type="nucleotide sequence ID" value="NZ_LKEU01000033.1"/>
</dbReference>
<feature type="transmembrane region" description="Helical" evidence="1">
    <location>
        <begin position="450"/>
        <end position="470"/>
    </location>
</feature>
<evidence type="ECO:0000259" key="3">
    <source>
        <dbReference type="Pfam" id="PF18676"/>
    </source>
</evidence>
<keyword evidence="1" id="KW-0812">Transmembrane</keyword>
<dbReference type="STRING" id="52694.ACWI_22370"/>
<evidence type="ECO:0000259" key="2">
    <source>
        <dbReference type="Pfam" id="PF18657"/>
    </source>
</evidence>
<comment type="caution">
    <text evidence="4">The sequence shown here is derived from an EMBL/GenBank/DDBJ whole genome shotgun (WGS) entry which is preliminary data.</text>
</comment>
<feature type="domain" description="YDG" evidence="2">
    <location>
        <begin position="136"/>
        <end position="213"/>
    </location>
</feature>
<dbReference type="Pfam" id="PF18676">
    <property type="entry name" value="MBG_2"/>
    <property type="match status" value="1"/>
</dbReference>
<sequence>MKKTKRIRLFICLVLTIILNGACFPIGILAEDQTEQGPLTPVIVFSTDVVYTGNPQVLAAVNPAPDGPELDFERIEITYKGILSNGEAYPLSTIPPSESGTYMVFAAYRGDENYQKIDNQKEIKIKPIELKTSQFFTEKPITKIYDGNTSVPEVALKGLGNSGVVDADKNKVAFNYRTANFLFKDVKPATANLVILKEITIAGNKAKNYIIVDENQGTKPLSSIDISLVAGILPKPVEVFLVGQDKVYDGTPNLHDYKLTVNKTDLIRGEDLGAFGAENFYPYYGDVNTQQKDVGNYYVWATGGFYLSGINGTNSDNYTIYSQTIISKSKYAITPASVTVIPNYVSKIQGEADPALTYTVWQDDSGDGFVKGLYGNDVMYGALEREAGEAVGTYDVLLGSLNSSNYRIRLADNADKFEIIKKEDVVAVYGGNDYSNGGNSVVEKEEESPVPYMGIALLLLLLIAGAIFFGKNRLTKMD</sequence>
<organism evidence="4 5">
    <name type="scientific">Acetobacterium wieringae</name>
    <dbReference type="NCBI Taxonomy" id="52694"/>
    <lineage>
        <taxon>Bacteria</taxon>
        <taxon>Bacillati</taxon>
        <taxon>Bacillota</taxon>
        <taxon>Clostridia</taxon>
        <taxon>Eubacteriales</taxon>
        <taxon>Eubacteriaceae</taxon>
        <taxon>Acetobacterium</taxon>
    </lineage>
</organism>
<accession>A0A1F2PFA1</accession>
<name>A0A1F2PFA1_9FIRM</name>
<keyword evidence="1" id="KW-0472">Membrane</keyword>
<evidence type="ECO:0000256" key="1">
    <source>
        <dbReference type="SAM" id="Phobius"/>
    </source>
</evidence>
<evidence type="ECO:0008006" key="6">
    <source>
        <dbReference type="Google" id="ProtNLM"/>
    </source>
</evidence>
<dbReference type="OrthoDB" id="1776524at2"/>
<dbReference type="Proteomes" id="UP000176244">
    <property type="component" value="Unassembled WGS sequence"/>
</dbReference>
<evidence type="ECO:0000313" key="4">
    <source>
        <dbReference type="EMBL" id="OFV70037.1"/>
    </source>
</evidence>
<reference evidence="4 5" key="1">
    <citation type="submission" date="2015-09" db="EMBL/GenBank/DDBJ databases">
        <title>Genome sequence of Acetobacterium wieringae DSM 1911.</title>
        <authorList>
            <person name="Poehlein A."/>
            <person name="Bengelsdorf F.R."/>
            <person name="Schiel-Bengelsdorf B."/>
            <person name="Duerre P."/>
            <person name="Daniel R."/>
        </authorList>
    </citation>
    <scope>NUCLEOTIDE SEQUENCE [LARGE SCALE GENOMIC DNA]</scope>
    <source>
        <strain evidence="4 5">DSM 1911</strain>
    </source>
</reference>